<comment type="caution">
    <text evidence="1">The sequence shown here is derived from an EMBL/GenBank/DDBJ whole genome shotgun (WGS) entry which is preliminary data.</text>
</comment>
<gene>
    <name evidence="1" type="ORF">CEXT_547781</name>
</gene>
<evidence type="ECO:0000313" key="2">
    <source>
        <dbReference type="Proteomes" id="UP001054945"/>
    </source>
</evidence>
<organism evidence="1 2">
    <name type="scientific">Caerostris extrusa</name>
    <name type="common">Bark spider</name>
    <name type="synonym">Caerostris bankana</name>
    <dbReference type="NCBI Taxonomy" id="172846"/>
    <lineage>
        <taxon>Eukaryota</taxon>
        <taxon>Metazoa</taxon>
        <taxon>Ecdysozoa</taxon>
        <taxon>Arthropoda</taxon>
        <taxon>Chelicerata</taxon>
        <taxon>Arachnida</taxon>
        <taxon>Araneae</taxon>
        <taxon>Araneomorphae</taxon>
        <taxon>Entelegynae</taxon>
        <taxon>Araneoidea</taxon>
        <taxon>Araneidae</taxon>
        <taxon>Caerostris</taxon>
    </lineage>
</organism>
<reference evidence="1 2" key="1">
    <citation type="submission" date="2021-06" db="EMBL/GenBank/DDBJ databases">
        <title>Caerostris extrusa draft genome.</title>
        <authorList>
            <person name="Kono N."/>
            <person name="Arakawa K."/>
        </authorList>
    </citation>
    <scope>NUCLEOTIDE SEQUENCE [LARGE SCALE GENOMIC DNA]</scope>
</reference>
<protein>
    <recommendedName>
        <fullName evidence="3">Ribosomal protein L20</fullName>
    </recommendedName>
</protein>
<proteinExistence type="predicted"/>
<accession>A0AAV4RMQ8</accession>
<name>A0AAV4RMQ8_CAEEX</name>
<dbReference type="Proteomes" id="UP001054945">
    <property type="component" value="Unassembled WGS sequence"/>
</dbReference>
<evidence type="ECO:0008006" key="3">
    <source>
        <dbReference type="Google" id="ProtNLM"/>
    </source>
</evidence>
<evidence type="ECO:0000313" key="1">
    <source>
        <dbReference type="EMBL" id="GIY21303.1"/>
    </source>
</evidence>
<keyword evidence="2" id="KW-1185">Reference proteome</keyword>
<dbReference type="AlphaFoldDB" id="A0AAV4RMQ8"/>
<sequence length="88" mass="9932">MECQQIVSGRTRSIKIRYFAAVMRVGKRYGPTKQALTKSSYISLRNNIVSCDAAHLRLSSSAHIWTLNKPFLLNVVSSVNNSLRNLHL</sequence>
<dbReference type="EMBL" id="BPLR01007999">
    <property type="protein sequence ID" value="GIY21303.1"/>
    <property type="molecule type" value="Genomic_DNA"/>
</dbReference>